<dbReference type="AlphaFoldDB" id="A0A948WYP2"/>
<keyword evidence="2" id="KW-0813">Transport</keyword>
<dbReference type="Pfam" id="PF00358">
    <property type="entry name" value="PTS_EIIA_1"/>
    <property type="match status" value="1"/>
</dbReference>
<evidence type="ECO:0000256" key="3">
    <source>
        <dbReference type="ARBA" id="ARBA00022597"/>
    </source>
</evidence>
<protein>
    <recommendedName>
        <fullName evidence="7">PTS system glucose-specific EIIA component</fullName>
    </recommendedName>
    <alternativeName>
        <fullName evidence="10">EIIA-Glc</fullName>
    </alternativeName>
    <alternativeName>
        <fullName evidence="9">EIII-Glc</fullName>
    </alternativeName>
    <alternativeName>
        <fullName evidence="8">Glucose-specific phosphotransferase enzyme IIA component</fullName>
    </alternativeName>
</protein>
<evidence type="ECO:0000256" key="8">
    <source>
        <dbReference type="ARBA" id="ARBA00042296"/>
    </source>
</evidence>
<keyword evidence="4" id="KW-0808">Transferase</keyword>
<comment type="caution">
    <text evidence="12">The sequence shown here is derived from an EMBL/GenBank/DDBJ whole genome shotgun (WGS) entry which is preliminary data.</text>
</comment>
<feature type="domain" description="PTS EIIA type-1" evidence="11">
    <location>
        <begin position="62"/>
        <end position="166"/>
    </location>
</feature>
<dbReference type="GO" id="GO:0009401">
    <property type="term" value="P:phosphoenolpyruvate-dependent sugar phosphotransferase system"/>
    <property type="evidence" value="ECO:0007669"/>
    <property type="project" value="UniProtKB-KW"/>
</dbReference>
<dbReference type="InterPro" id="IPR050890">
    <property type="entry name" value="PTS_EIIA_component"/>
</dbReference>
<dbReference type="EMBL" id="JAHLFE010000044">
    <property type="protein sequence ID" value="MBU3843732.1"/>
    <property type="molecule type" value="Genomic_DNA"/>
</dbReference>
<keyword evidence="6" id="KW-0418">Kinase</keyword>
<dbReference type="GO" id="GO:0005737">
    <property type="term" value="C:cytoplasm"/>
    <property type="evidence" value="ECO:0007669"/>
    <property type="project" value="UniProtKB-SubCell"/>
</dbReference>
<dbReference type="Gene3D" id="2.70.70.10">
    <property type="entry name" value="Glucose Permease (Domain IIA)"/>
    <property type="match status" value="1"/>
</dbReference>
<dbReference type="InterPro" id="IPR001127">
    <property type="entry name" value="PTS_EIIA_1_perm"/>
</dbReference>
<evidence type="ECO:0000256" key="1">
    <source>
        <dbReference type="ARBA" id="ARBA00004496"/>
    </source>
</evidence>
<evidence type="ECO:0000256" key="10">
    <source>
        <dbReference type="ARBA" id="ARBA00042873"/>
    </source>
</evidence>
<reference evidence="12" key="1">
    <citation type="journal article" date="2021" name="PeerJ">
        <title>Extensive microbial diversity within the chicken gut microbiome revealed by metagenomics and culture.</title>
        <authorList>
            <person name="Gilroy R."/>
            <person name="Ravi A."/>
            <person name="Getino M."/>
            <person name="Pursley I."/>
            <person name="Horton D.L."/>
            <person name="Alikhan N.F."/>
            <person name="Baker D."/>
            <person name="Gharbi K."/>
            <person name="Hall N."/>
            <person name="Watson M."/>
            <person name="Adriaenssens E.M."/>
            <person name="Foster-Nyarko E."/>
            <person name="Jarju S."/>
            <person name="Secka A."/>
            <person name="Antonio M."/>
            <person name="Oren A."/>
            <person name="Chaudhuri R.R."/>
            <person name="La Ragione R."/>
            <person name="Hildebrand F."/>
            <person name="Pallen M.J."/>
        </authorList>
    </citation>
    <scope>NUCLEOTIDE SEQUENCE</scope>
    <source>
        <strain evidence="12">378</strain>
    </source>
</reference>
<dbReference type="NCBIfam" id="TIGR00830">
    <property type="entry name" value="PTBA"/>
    <property type="match status" value="1"/>
</dbReference>
<evidence type="ECO:0000313" key="12">
    <source>
        <dbReference type="EMBL" id="MBU3843732.1"/>
    </source>
</evidence>
<keyword evidence="5" id="KW-0598">Phosphotransferase system</keyword>
<dbReference type="GO" id="GO:0016301">
    <property type="term" value="F:kinase activity"/>
    <property type="evidence" value="ECO:0007669"/>
    <property type="project" value="UniProtKB-KW"/>
</dbReference>
<evidence type="ECO:0000313" key="13">
    <source>
        <dbReference type="Proteomes" id="UP000733611"/>
    </source>
</evidence>
<evidence type="ECO:0000256" key="2">
    <source>
        <dbReference type="ARBA" id="ARBA00022448"/>
    </source>
</evidence>
<evidence type="ECO:0000256" key="7">
    <source>
        <dbReference type="ARBA" id="ARBA00039163"/>
    </source>
</evidence>
<dbReference type="Proteomes" id="UP000733611">
    <property type="component" value="Unassembled WGS sequence"/>
</dbReference>
<evidence type="ECO:0000259" key="11">
    <source>
        <dbReference type="PROSITE" id="PS51093"/>
    </source>
</evidence>
<evidence type="ECO:0000256" key="5">
    <source>
        <dbReference type="ARBA" id="ARBA00022683"/>
    </source>
</evidence>
<accession>A0A948WYP2</accession>
<dbReference type="InterPro" id="IPR011055">
    <property type="entry name" value="Dup_hybrid_motif"/>
</dbReference>
<name>A0A948WYP2_9GAMM</name>
<organism evidence="12 13">
    <name type="scientific">Candidatus Anaerobiospirillum pullicola</name>
    <dbReference type="NCBI Taxonomy" id="2838451"/>
    <lineage>
        <taxon>Bacteria</taxon>
        <taxon>Pseudomonadati</taxon>
        <taxon>Pseudomonadota</taxon>
        <taxon>Gammaproteobacteria</taxon>
        <taxon>Aeromonadales</taxon>
        <taxon>Succinivibrionaceae</taxon>
        <taxon>Anaerobiospirillum</taxon>
    </lineage>
</organism>
<gene>
    <name evidence="12" type="ORF">H9847_02510</name>
</gene>
<dbReference type="SUPFAM" id="SSF51261">
    <property type="entry name" value="Duplicated hybrid motif"/>
    <property type="match status" value="1"/>
</dbReference>
<evidence type="ECO:0000256" key="4">
    <source>
        <dbReference type="ARBA" id="ARBA00022679"/>
    </source>
</evidence>
<keyword evidence="3" id="KW-0762">Sugar transport</keyword>
<sequence>MAYHSLGQHEDKVMGFFSGLFKHVTKTDEAAPSAAEVKNINADVTLYAPVTGTLLPLEEVPDIVISEKVMGDGVAVVPESESIVAPCDGVISRLLPTKNAFAVRMAEGLEVYVTFGVEAMELKGEGFTTKVNLGDEVKKGDPIIITEPRLLSSKLKSTITSMIVIKSTGDIDKIFAATGKCHAGVTPVLWITLHNKAQ</sequence>
<evidence type="ECO:0000256" key="6">
    <source>
        <dbReference type="ARBA" id="ARBA00022777"/>
    </source>
</evidence>
<dbReference type="PANTHER" id="PTHR45008">
    <property type="entry name" value="PTS SYSTEM GLUCOSE-SPECIFIC EIIA COMPONENT"/>
    <property type="match status" value="1"/>
</dbReference>
<proteinExistence type="predicted"/>
<comment type="subcellular location">
    <subcellularLocation>
        <location evidence="1">Cytoplasm</location>
    </subcellularLocation>
</comment>
<dbReference type="PROSITE" id="PS51093">
    <property type="entry name" value="PTS_EIIA_TYPE_1"/>
    <property type="match status" value="1"/>
</dbReference>
<evidence type="ECO:0000256" key="9">
    <source>
        <dbReference type="ARBA" id="ARBA00042526"/>
    </source>
</evidence>
<reference evidence="12" key="2">
    <citation type="submission" date="2021-04" db="EMBL/GenBank/DDBJ databases">
        <authorList>
            <person name="Gilroy R."/>
        </authorList>
    </citation>
    <scope>NUCLEOTIDE SEQUENCE</scope>
    <source>
        <strain evidence="12">378</strain>
    </source>
</reference>
<dbReference type="PANTHER" id="PTHR45008:SF1">
    <property type="entry name" value="PTS SYSTEM GLUCOSE-SPECIFIC EIIA COMPONENT"/>
    <property type="match status" value="1"/>
</dbReference>